<dbReference type="AlphaFoldDB" id="M2QHM6"/>
<proteinExistence type="predicted"/>
<feature type="region of interest" description="Disordered" evidence="1">
    <location>
        <begin position="360"/>
        <end position="382"/>
    </location>
</feature>
<evidence type="ECO:0000256" key="1">
    <source>
        <dbReference type="SAM" id="MobiDB-lite"/>
    </source>
</evidence>
<evidence type="ECO:0000313" key="3">
    <source>
        <dbReference type="Proteomes" id="UP000016930"/>
    </source>
</evidence>
<gene>
    <name evidence="2" type="ORF">CERSUDRAFT_127310</name>
</gene>
<evidence type="ECO:0000313" key="2">
    <source>
        <dbReference type="EMBL" id="EMD31585.1"/>
    </source>
</evidence>
<reference evidence="2 3" key="1">
    <citation type="journal article" date="2012" name="Proc. Natl. Acad. Sci. U.S.A.">
        <title>Comparative genomics of Ceriporiopsis subvermispora and Phanerochaete chrysosporium provide insight into selective ligninolysis.</title>
        <authorList>
            <person name="Fernandez-Fueyo E."/>
            <person name="Ruiz-Duenas F.J."/>
            <person name="Ferreira P."/>
            <person name="Floudas D."/>
            <person name="Hibbett D.S."/>
            <person name="Canessa P."/>
            <person name="Larrondo L.F."/>
            <person name="James T.Y."/>
            <person name="Seelenfreund D."/>
            <person name="Lobos S."/>
            <person name="Polanco R."/>
            <person name="Tello M."/>
            <person name="Honda Y."/>
            <person name="Watanabe T."/>
            <person name="Watanabe T."/>
            <person name="Ryu J.S."/>
            <person name="Kubicek C.P."/>
            <person name="Schmoll M."/>
            <person name="Gaskell J."/>
            <person name="Hammel K.E."/>
            <person name="St John F.J."/>
            <person name="Vanden Wymelenberg A."/>
            <person name="Sabat G."/>
            <person name="Splinter BonDurant S."/>
            <person name="Syed K."/>
            <person name="Yadav J.S."/>
            <person name="Doddapaneni H."/>
            <person name="Subramanian V."/>
            <person name="Lavin J.L."/>
            <person name="Oguiza J.A."/>
            <person name="Perez G."/>
            <person name="Pisabarro A.G."/>
            <person name="Ramirez L."/>
            <person name="Santoyo F."/>
            <person name="Master E."/>
            <person name="Coutinho P.M."/>
            <person name="Henrissat B."/>
            <person name="Lombard V."/>
            <person name="Magnuson J.K."/>
            <person name="Kuees U."/>
            <person name="Hori C."/>
            <person name="Igarashi K."/>
            <person name="Samejima M."/>
            <person name="Held B.W."/>
            <person name="Barry K.W."/>
            <person name="LaButti K.M."/>
            <person name="Lapidus A."/>
            <person name="Lindquist E.A."/>
            <person name="Lucas S.M."/>
            <person name="Riley R."/>
            <person name="Salamov A.A."/>
            <person name="Hoffmeister D."/>
            <person name="Schwenk D."/>
            <person name="Hadar Y."/>
            <person name="Yarden O."/>
            <person name="de Vries R.P."/>
            <person name="Wiebenga A."/>
            <person name="Stenlid J."/>
            <person name="Eastwood D."/>
            <person name="Grigoriev I.V."/>
            <person name="Berka R.M."/>
            <person name="Blanchette R.A."/>
            <person name="Kersten P."/>
            <person name="Martinez A.T."/>
            <person name="Vicuna R."/>
            <person name="Cullen D."/>
        </authorList>
    </citation>
    <scope>NUCLEOTIDE SEQUENCE [LARGE SCALE GENOMIC DNA]</scope>
    <source>
        <strain evidence="2 3">B</strain>
    </source>
</reference>
<name>M2QHM6_CERS8</name>
<sequence>MKRIPEDIYYCGSPWSVTNFRDRGVAQRLLGVNTSKWTNNRLDEEMRRYYAKQLPGSGFLTGAAIYGNDKEIHWAYWDFVADMTKIRDDLVIIVFILDIKPESQCEPDPNPPQYNFRDSRSLWRPRWAPRGGGRPVLQITARRCRSVLRGKISEPGIISRRDSTFKYGTSRRRMNVMKRTNEMLRTDEYPILRSELLHVSSRDFKKLSGGLSEISLAIHGFTGLGIVPLKPGAALIPPLDLPPPRRAQPLSLSEKYHSILSWIMALLHLSGSEPPSPTAVKSEHHSEEEEDYHSTDSWSRVRYVEHILVTIAKFTPQVHATRYKTVLNIMMEHHAANATECTFRLPHLFLQPISGIQKTTQSHVPQTSSGAQDHKSSRKQKSTLENELQYDYYYGFPWSVTRFRETKAAERLLKLDSSKCTHHALSSNMRGHFEKRLRGLVYMVKMTVYEDIELQLKYQNIVRDVTIALEGPNRRREIAIFAIAGTMDPNDCQQEPYHLTTISQGSRNV</sequence>
<feature type="region of interest" description="Disordered" evidence="1">
    <location>
        <begin position="274"/>
        <end position="295"/>
    </location>
</feature>
<keyword evidence="3" id="KW-1185">Reference proteome</keyword>
<feature type="compositionally biased region" description="Polar residues" evidence="1">
    <location>
        <begin position="360"/>
        <end position="371"/>
    </location>
</feature>
<organism evidence="2 3">
    <name type="scientific">Ceriporiopsis subvermispora (strain B)</name>
    <name type="common">White-rot fungus</name>
    <name type="synonym">Gelatoporia subvermispora</name>
    <dbReference type="NCBI Taxonomy" id="914234"/>
    <lineage>
        <taxon>Eukaryota</taxon>
        <taxon>Fungi</taxon>
        <taxon>Dikarya</taxon>
        <taxon>Basidiomycota</taxon>
        <taxon>Agaricomycotina</taxon>
        <taxon>Agaricomycetes</taxon>
        <taxon>Polyporales</taxon>
        <taxon>Gelatoporiaceae</taxon>
        <taxon>Gelatoporia</taxon>
    </lineage>
</organism>
<dbReference type="HOGENOM" id="CLU_535267_0_0_1"/>
<dbReference type="Proteomes" id="UP000016930">
    <property type="component" value="Unassembled WGS sequence"/>
</dbReference>
<dbReference type="EMBL" id="KB445817">
    <property type="protein sequence ID" value="EMD31585.1"/>
    <property type="molecule type" value="Genomic_DNA"/>
</dbReference>
<accession>M2QHM6</accession>
<protein>
    <submittedName>
        <fullName evidence="2">Uncharacterized protein</fullName>
    </submittedName>
</protein>